<accession>A0A6P2CLN3</accession>
<reference evidence="9 10" key="1">
    <citation type="submission" date="2018-07" db="EMBL/GenBank/DDBJ databases">
        <title>Genome sequence of Rhodococcus rhodnii ATCC 35071 from Rhodnius prolixus.</title>
        <authorList>
            <person name="Patel V."/>
            <person name="Vogel K.J."/>
        </authorList>
    </citation>
    <scope>NUCLEOTIDE SEQUENCE [LARGE SCALE GENOMIC DNA]</scope>
    <source>
        <strain evidence="9 10">ATCC 35071</strain>
    </source>
</reference>
<dbReference type="Gene3D" id="1.20.1250.20">
    <property type="entry name" value="MFS general substrate transporter like domains"/>
    <property type="match status" value="2"/>
</dbReference>
<feature type="transmembrane region" description="Helical" evidence="7">
    <location>
        <begin position="169"/>
        <end position="186"/>
    </location>
</feature>
<evidence type="ECO:0000256" key="3">
    <source>
        <dbReference type="ARBA" id="ARBA00022475"/>
    </source>
</evidence>
<dbReference type="InterPro" id="IPR011701">
    <property type="entry name" value="MFS"/>
</dbReference>
<keyword evidence="2" id="KW-0813">Transport</keyword>
<keyword evidence="4 7" id="KW-0812">Transmembrane</keyword>
<feature type="transmembrane region" description="Helical" evidence="7">
    <location>
        <begin position="141"/>
        <end position="163"/>
    </location>
</feature>
<evidence type="ECO:0000256" key="6">
    <source>
        <dbReference type="ARBA" id="ARBA00023136"/>
    </source>
</evidence>
<dbReference type="InterPro" id="IPR020846">
    <property type="entry name" value="MFS_dom"/>
</dbReference>
<keyword evidence="3" id="KW-1003">Cell membrane</keyword>
<feature type="transmembrane region" description="Helical" evidence="7">
    <location>
        <begin position="101"/>
        <end position="129"/>
    </location>
</feature>
<comment type="subcellular location">
    <subcellularLocation>
        <location evidence="1">Cell membrane</location>
        <topology evidence="1">Multi-pass membrane protein</topology>
    </subcellularLocation>
</comment>
<sequence>MVNVLRTPGMLTAMAMAAAAFGGFGLLLPVVPLVIAQSGAGDAIAGATTATFMAATVATQLGAPALLLRFGHRLVLATGCLLLGLPSLLLLPATMPDAGGAGIVGVLAVSAVRGIGFGLLTVASAALVAELVPRAQIGRASGLQGIAIAATQMVALPAGLALLGAFGSWAPIVAGAVVPVLALVAIGRLPKITTPPGSAVPRGRLVLLPIAVPLAAIGAAAVANGGVTSLLPIAVDDNPGVSAAVLLALTSAAMIAGRYLSGVMSDRLGPGRVSPPGLVVSALGLAAVAWGVADGLDAALVLGVVVFGFGFGAVQNDSLVSIFAAAGSGRSGQASAVWNIGFDAGTGLGAFALGVVAAAAGYGAVFATSAAVAVTVPALVLAASSLLGRGRRGRG</sequence>
<keyword evidence="6 7" id="KW-0472">Membrane</keyword>
<evidence type="ECO:0000256" key="4">
    <source>
        <dbReference type="ARBA" id="ARBA00022692"/>
    </source>
</evidence>
<feature type="transmembrane region" description="Helical" evidence="7">
    <location>
        <begin position="46"/>
        <end position="67"/>
    </location>
</feature>
<dbReference type="GO" id="GO:0022857">
    <property type="term" value="F:transmembrane transporter activity"/>
    <property type="evidence" value="ECO:0007669"/>
    <property type="project" value="InterPro"/>
</dbReference>
<evidence type="ECO:0000256" key="2">
    <source>
        <dbReference type="ARBA" id="ARBA00022448"/>
    </source>
</evidence>
<evidence type="ECO:0000256" key="1">
    <source>
        <dbReference type="ARBA" id="ARBA00004651"/>
    </source>
</evidence>
<dbReference type="AlphaFoldDB" id="A0A6P2CLN3"/>
<dbReference type="RefSeq" id="WP_010836195.1">
    <property type="nucleotide sequence ID" value="NZ_QRCM01000001.1"/>
</dbReference>
<protein>
    <submittedName>
        <fullName evidence="9">MFS transporter</fullName>
    </submittedName>
</protein>
<evidence type="ECO:0000313" key="9">
    <source>
        <dbReference type="EMBL" id="TXG92751.1"/>
    </source>
</evidence>
<dbReference type="SUPFAM" id="SSF103473">
    <property type="entry name" value="MFS general substrate transporter"/>
    <property type="match status" value="1"/>
</dbReference>
<feature type="transmembrane region" description="Helical" evidence="7">
    <location>
        <begin position="366"/>
        <end position="387"/>
    </location>
</feature>
<evidence type="ECO:0000256" key="7">
    <source>
        <dbReference type="SAM" id="Phobius"/>
    </source>
</evidence>
<name>A0A6P2CLN3_9NOCA</name>
<evidence type="ECO:0000259" key="8">
    <source>
        <dbReference type="PROSITE" id="PS50850"/>
    </source>
</evidence>
<proteinExistence type="predicted"/>
<dbReference type="PROSITE" id="PS50850">
    <property type="entry name" value="MFS"/>
    <property type="match status" value="1"/>
</dbReference>
<dbReference type="EMBL" id="QRCM01000001">
    <property type="protein sequence ID" value="TXG92751.1"/>
    <property type="molecule type" value="Genomic_DNA"/>
</dbReference>
<feature type="transmembrane region" description="Helical" evidence="7">
    <location>
        <begin position="241"/>
        <end position="261"/>
    </location>
</feature>
<dbReference type="InterPro" id="IPR050171">
    <property type="entry name" value="MFS_Transporters"/>
</dbReference>
<organism evidence="9 10">
    <name type="scientific">Rhodococcus rhodnii</name>
    <dbReference type="NCBI Taxonomy" id="38312"/>
    <lineage>
        <taxon>Bacteria</taxon>
        <taxon>Bacillati</taxon>
        <taxon>Actinomycetota</taxon>
        <taxon>Actinomycetes</taxon>
        <taxon>Mycobacteriales</taxon>
        <taxon>Nocardiaceae</taxon>
        <taxon>Rhodococcus</taxon>
    </lineage>
</organism>
<evidence type="ECO:0000256" key="5">
    <source>
        <dbReference type="ARBA" id="ARBA00022989"/>
    </source>
</evidence>
<feature type="transmembrane region" description="Helical" evidence="7">
    <location>
        <begin position="273"/>
        <end position="293"/>
    </location>
</feature>
<dbReference type="PANTHER" id="PTHR23517">
    <property type="entry name" value="RESISTANCE PROTEIN MDTM, PUTATIVE-RELATED-RELATED"/>
    <property type="match status" value="1"/>
</dbReference>
<keyword evidence="5 7" id="KW-1133">Transmembrane helix</keyword>
<feature type="transmembrane region" description="Helical" evidence="7">
    <location>
        <begin position="74"/>
        <end position="95"/>
    </location>
</feature>
<evidence type="ECO:0000313" key="10">
    <source>
        <dbReference type="Proteomes" id="UP000471120"/>
    </source>
</evidence>
<dbReference type="GO" id="GO:0005886">
    <property type="term" value="C:plasma membrane"/>
    <property type="evidence" value="ECO:0007669"/>
    <property type="project" value="UniProtKB-SubCell"/>
</dbReference>
<dbReference type="InterPro" id="IPR036259">
    <property type="entry name" value="MFS_trans_sf"/>
</dbReference>
<dbReference type="Proteomes" id="UP000471120">
    <property type="component" value="Unassembled WGS sequence"/>
</dbReference>
<feature type="transmembrane region" description="Helical" evidence="7">
    <location>
        <begin position="299"/>
        <end position="324"/>
    </location>
</feature>
<feature type="domain" description="Major facilitator superfamily (MFS) profile" evidence="8">
    <location>
        <begin position="204"/>
        <end position="395"/>
    </location>
</feature>
<feature type="transmembrane region" description="Helical" evidence="7">
    <location>
        <begin position="206"/>
        <end position="235"/>
    </location>
</feature>
<dbReference type="Pfam" id="PF07690">
    <property type="entry name" value="MFS_1"/>
    <property type="match status" value="1"/>
</dbReference>
<gene>
    <name evidence="9" type="ORF">DW322_15515</name>
</gene>
<comment type="caution">
    <text evidence="9">The sequence shown here is derived from an EMBL/GenBank/DDBJ whole genome shotgun (WGS) entry which is preliminary data.</text>
</comment>
<feature type="transmembrane region" description="Helical" evidence="7">
    <location>
        <begin position="336"/>
        <end position="360"/>
    </location>
</feature>
<dbReference type="PANTHER" id="PTHR23517:SF13">
    <property type="entry name" value="MAJOR FACILITATOR SUPERFAMILY MFS_1"/>
    <property type="match status" value="1"/>
</dbReference>